<accession>A0A8J5HKU9</accession>
<evidence type="ECO:0000313" key="8">
    <source>
        <dbReference type="EMBL" id="KAG6529513.1"/>
    </source>
</evidence>
<dbReference type="EC" id="5.2.1.8" evidence="2 5"/>
<reference evidence="8 9" key="1">
    <citation type="submission" date="2020-08" db="EMBL/GenBank/DDBJ databases">
        <title>Plant Genome Project.</title>
        <authorList>
            <person name="Zhang R.-G."/>
        </authorList>
    </citation>
    <scope>NUCLEOTIDE SEQUENCE [LARGE SCALE GENOMIC DNA]</scope>
    <source>
        <tissue evidence="8">Rhizome</tissue>
    </source>
</reference>
<protein>
    <recommendedName>
        <fullName evidence="2 5">peptidylprolyl isomerase</fullName>
        <ecNumber evidence="2 5">5.2.1.8</ecNumber>
    </recommendedName>
</protein>
<evidence type="ECO:0000256" key="6">
    <source>
        <dbReference type="SAM" id="MobiDB-lite"/>
    </source>
</evidence>
<name>A0A8J5HKU9_ZINOF</name>
<dbReference type="PANTHER" id="PTHR10516:SF443">
    <property type="entry name" value="FK506-BINDING PROTEIN 59-RELATED"/>
    <property type="match status" value="1"/>
</dbReference>
<evidence type="ECO:0000256" key="2">
    <source>
        <dbReference type="ARBA" id="ARBA00013194"/>
    </source>
</evidence>
<feature type="compositionally biased region" description="Low complexity" evidence="6">
    <location>
        <begin position="628"/>
        <end position="637"/>
    </location>
</feature>
<dbReference type="InterPro" id="IPR050689">
    <property type="entry name" value="FKBP-type_PPIase"/>
</dbReference>
<dbReference type="PROSITE" id="PS50059">
    <property type="entry name" value="FKBP_PPIASE"/>
    <property type="match status" value="1"/>
</dbReference>
<feature type="domain" description="PPIase FKBP-type" evidence="7">
    <location>
        <begin position="238"/>
        <end position="279"/>
    </location>
</feature>
<gene>
    <name evidence="8" type="ORF">ZIOFF_011715</name>
</gene>
<comment type="caution">
    <text evidence="8">The sequence shown here is derived from an EMBL/GenBank/DDBJ whole genome shotgun (WGS) entry which is preliminary data.</text>
</comment>
<evidence type="ECO:0000259" key="7">
    <source>
        <dbReference type="PROSITE" id="PS50059"/>
    </source>
</evidence>
<proteinExistence type="predicted"/>
<dbReference type="PANTHER" id="PTHR10516">
    <property type="entry name" value="PEPTIDYL-PROLYL CIS-TRANS ISOMERASE"/>
    <property type="match status" value="1"/>
</dbReference>
<organism evidence="8 9">
    <name type="scientific">Zingiber officinale</name>
    <name type="common">Ginger</name>
    <name type="synonym">Amomum zingiber</name>
    <dbReference type="NCBI Taxonomy" id="94328"/>
    <lineage>
        <taxon>Eukaryota</taxon>
        <taxon>Viridiplantae</taxon>
        <taxon>Streptophyta</taxon>
        <taxon>Embryophyta</taxon>
        <taxon>Tracheophyta</taxon>
        <taxon>Spermatophyta</taxon>
        <taxon>Magnoliopsida</taxon>
        <taxon>Liliopsida</taxon>
        <taxon>Zingiberales</taxon>
        <taxon>Zingiberaceae</taxon>
        <taxon>Zingiber</taxon>
    </lineage>
</organism>
<evidence type="ECO:0000256" key="4">
    <source>
        <dbReference type="ARBA" id="ARBA00023235"/>
    </source>
</evidence>
<dbReference type="InterPro" id="IPR046357">
    <property type="entry name" value="PPIase_dom_sf"/>
</dbReference>
<feature type="region of interest" description="Disordered" evidence="6">
    <location>
        <begin position="618"/>
        <end position="637"/>
    </location>
</feature>
<dbReference type="GO" id="GO:0005737">
    <property type="term" value="C:cytoplasm"/>
    <property type="evidence" value="ECO:0007669"/>
    <property type="project" value="TreeGrafter"/>
</dbReference>
<dbReference type="GO" id="GO:0003755">
    <property type="term" value="F:peptidyl-prolyl cis-trans isomerase activity"/>
    <property type="evidence" value="ECO:0007669"/>
    <property type="project" value="UniProtKB-KW"/>
</dbReference>
<keyword evidence="9" id="KW-1185">Reference proteome</keyword>
<dbReference type="Pfam" id="PF00254">
    <property type="entry name" value="FKBP_C"/>
    <property type="match status" value="1"/>
</dbReference>
<dbReference type="Gene3D" id="3.10.50.40">
    <property type="match status" value="1"/>
</dbReference>
<keyword evidence="3 5" id="KW-0697">Rotamase</keyword>
<evidence type="ECO:0000256" key="5">
    <source>
        <dbReference type="PROSITE-ProRule" id="PRU00277"/>
    </source>
</evidence>
<keyword evidence="4 5" id="KW-0413">Isomerase</keyword>
<dbReference type="EMBL" id="JACMSC010000003">
    <property type="protein sequence ID" value="KAG6529513.1"/>
    <property type="molecule type" value="Genomic_DNA"/>
</dbReference>
<feature type="region of interest" description="Disordered" evidence="6">
    <location>
        <begin position="1"/>
        <end position="26"/>
    </location>
</feature>
<evidence type="ECO:0000256" key="1">
    <source>
        <dbReference type="ARBA" id="ARBA00000971"/>
    </source>
</evidence>
<dbReference type="AlphaFoldDB" id="A0A8J5HKU9"/>
<dbReference type="SUPFAM" id="SSF54534">
    <property type="entry name" value="FKBP-like"/>
    <property type="match status" value="1"/>
</dbReference>
<sequence>MKLPSSSGDQAGVAGPSKGGEAGATGVAEMAAGVDDAAAGVDDAKGLGRKDFRAKHSNLMGRRGFWESKAQRRCQRRRRKQRGWLEFGLGHSFGVAFVSESFGECDSEEGAAREGDPMQRSQARGQVLWAEKAQGDGDLLAVKAFVGERECPGTGFAKGGNVVGAEQDAEVVTADAQLTVKKSEWLRQAKVADVEAAKTVAIRNFDLDLKLEKKEIGKEGLKKKLVKEEEGWDMPEVGDEVEVHYTGTLLDGTKFDSNYNRGTPSKSKLGQGQELAVVPPNNTAYFKEEMMSFVKDKDSLSMISRCLLASRPCLCSPSNVAAPNCEGDGTPMEHRSWMEWIGKEKSLTPKWMVDEAPVANDRRRNKVCTTITVDKGIRFCLNYIEVVPRTEAEEEKLKRLFAKCKIDELIQSVTNATISNARKEIRSLVNGQEIRSLVNGLLSESSIYQNNPVAFSKERKETKLLIERVYRQGNLKNQYPREELDKQIVKFGKQKESKKRTSAAALKIAGVALHSKVQNQQKPNKRPRPFTTTLTHKGVDMNMHVQHISRTCHVGDKDGTAYTLITQKEVPIYPQQTIADLVPDDLPPSLSSACFRLQFQTIAQSMNSYIRRLRPQGKGYADNTAKASRSSPPHSLLRRATPAWQIARDSIRVSSDACIKCRFSLKSFQPKTNRFINSLLSITTAASEQHCPAHKCNGHGQLTGDIVAQTSIKRCYSLDDTDAVERDRSSLNKNAHHLDTQRKQIKVSDMVIVLAALGGAVVDVSQRASTSTLDGCKSFKSTNPEGANLMGTYRVPSRNLTCFSWAGTTLAGFVKIP</sequence>
<evidence type="ECO:0000313" key="9">
    <source>
        <dbReference type="Proteomes" id="UP000734854"/>
    </source>
</evidence>
<comment type="catalytic activity">
    <reaction evidence="1 5">
        <text>[protein]-peptidylproline (omega=180) = [protein]-peptidylproline (omega=0)</text>
        <dbReference type="Rhea" id="RHEA:16237"/>
        <dbReference type="Rhea" id="RHEA-COMP:10747"/>
        <dbReference type="Rhea" id="RHEA-COMP:10748"/>
        <dbReference type="ChEBI" id="CHEBI:83833"/>
        <dbReference type="ChEBI" id="CHEBI:83834"/>
        <dbReference type="EC" id="5.2.1.8"/>
    </reaction>
</comment>
<dbReference type="Proteomes" id="UP000734854">
    <property type="component" value="Unassembled WGS sequence"/>
</dbReference>
<evidence type="ECO:0000256" key="3">
    <source>
        <dbReference type="ARBA" id="ARBA00023110"/>
    </source>
</evidence>
<dbReference type="InterPro" id="IPR001179">
    <property type="entry name" value="PPIase_FKBP_dom"/>
</dbReference>